<proteinExistence type="predicted"/>
<organism evidence="3 4">
    <name type="scientific">Durio zibethinus</name>
    <name type="common">Durian</name>
    <dbReference type="NCBI Taxonomy" id="66656"/>
    <lineage>
        <taxon>Eukaryota</taxon>
        <taxon>Viridiplantae</taxon>
        <taxon>Streptophyta</taxon>
        <taxon>Embryophyta</taxon>
        <taxon>Tracheophyta</taxon>
        <taxon>Spermatophyta</taxon>
        <taxon>Magnoliopsida</taxon>
        <taxon>eudicotyledons</taxon>
        <taxon>Gunneridae</taxon>
        <taxon>Pentapetalae</taxon>
        <taxon>rosids</taxon>
        <taxon>malvids</taxon>
        <taxon>Malvales</taxon>
        <taxon>Malvaceae</taxon>
        <taxon>Helicteroideae</taxon>
        <taxon>Durio</taxon>
    </lineage>
</organism>
<dbReference type="GO" id="GO:0015074">
    <property type="term" value="P:DNA integration"/>
    <property type="evidence" value="ECO:0007669"/>
    <property type="project" value="InterPro"/>
</dbReference>
<dbReference type="GO" id="GO:0003676">
    <property type="term" value="F:nucleic acid binding"/>
    <property type="evidence" value="ECO:0007669"/>
    <property type="project" value="InterPro"/>
</dbReference>
<dbReference type="RefSeq" id="XP_022728869.1">
    <property type="nucleotide sequence ID" value="XM_022873134.1"/>
</dbReference>
<dbReference type="SUPFAM" id="SSF53098">
    <property type="entry name" value="Ribonuclease H-like"/>
    <property type="match status" value="1"/>
</dbReference>
<reference evidence="4" key="1">
    <citation type="submission" date="2025-08" db="UniProtKB">
        <authorList>
            <consortium name="RefSeq"/>
        </authorList>
    </citation>
    <scope>IDENTIFICATION</scope>
    <source>
        <tissue evidence="4">Fruit stalk</tissue>
    </source>
</reference>
<dbReference type="OrthoDB" id="998229at2759"/>
<dbReference type="AlphaFoldDB" id="A0A6P5XKG1"/>
<dbReference type="InterPro" id="IPR036397">
    <property type="entry name" value="RNaseH_sf"/>
</dbReference>
<keyword evidence="1" id="KW-0812">Transmembrane</keyword>
<dbReference type="KEGG" id="dzi:111284482"/>
<gene>
    <name evidence="4" type="primary">LOC111284482</name>
</gene>
<evidence type="ECO:0000313" key="3">
    <source>
        <dbReference type="Proteomes" id="UP000515121"/>
    </source>
</evidence>
<keyword evidence="1" id="KW-1133">Transmembrane helix</keyword>
<dbReference type="InterPro" id="IPR001584">
    <property type="entry name" value="Integrase_cat-core"/>
</dbReference>
<protein>
    <submittedName>
        <fullName evidence="4">Uncharacterized protein LOC111284482</fullName>
    </submittedName>
</protein>
<evidence type="ECO:0000313" key="4">
    <source>
        <dbReference type="RefSeq" id="XP_022728869.1"/>
    </source>
</evidence>
<dbReference type="Proteomes" id="UP000515121">
    <property type="component" value="Unplaced"/>
</dbReference>
<dbReference type="InterPro" id="IPR012337">
    <property type="entry name" value="RNaseH-like_sf"/>
</dbReference>
<keyword evidence="3" id="KW-1185">Reference proteome</keyword>
<feature type="domain" description="Integrase catalytic" evidence="2">
    <location>
        <begin position="41"/>
        <end position="124"/>
    </location>
</feature>
<evidence type="ECO:0000259" key="2">
    <source>
        <dbReference type="PROSITE" id="PS50994"/>
    </source>
</evidence>
<dbReference type="PANTHER" id="PTHR35046:SF26">
    <property type="entry name" value="RNA-DIRECTED DNA POLYMERASE"/>
    <property type="match status" value="1"/>
</dbReference>
<dbReference type="PANTHER" id="PTHR35046">
    <property type="entry name" value="ZINC KNUCKLE (CCHC-TYPE) FAMILY PROTEIN"/>
    <property type="match status" value="1"/>
</dbReference>
<accession>A0A6P5XKG1</accession>
<feature type="transmembrane region" description="Helical" evidence="1">
    <location>
        <begin position="79"/>
        <end position="99"/>
    </location>
</feature>
<evidence type="ECO:0000256" key="1">
    <source>
        <dbReference type="SAM" id="Phobius"/>
    </source>
</evidence>
<dbReference type="Gene3D" id="3.30.420.10">
    <property type="entry name" value="Ribonuclease H-like superfamily/Ribonuclease H"/>
    <property type="match status" value="1"/>
</dbReference>
<dbReference type="GeneID" id="111284482"/>
<keyword evidence="1" id="KW-0472">Membrane</keyword>
<sequence length="124" mass="14078">MAIDAFYRNPTALLYALSFVTNDLMARIKQSVDGGHFIVEATMRRIANVAAVSIDFIECLPKSFEKDVIMVVVDMLSKYAHFITLAHLFITIIVAQAYLDNVYKLHGVPNTIIFDRDRIFTNSF</sequence>
<dbReference type="PROSITE" id="PS50994">
    <property type="entry name" value="INTEGRASE"/>
    <property type="match status" value="1"/>
</dbReference>
<name>A0A6P5XKG1_DURZI</name>